<dbReference type="AlphaFoldDB" id="W4JMF8"/>
<evidence type="ECO:0000256" key="9">
    <source>
        <dbReference type="SAM" id="Phobius"/>
    </source>
</evidence>
<dbReference type="GO" id="GO:0005576">
    <property type="term" value="C:extracellular region"/>
    <property type="evidence" value="ECO:0007669"/>
    <property type="project" value="TreeGrafter"/>
</dbReference>
<dbReference type="EMBL" id="KI925467">
    <property type="protein sequence ID" value="ETW74737.1"/>
    <property type="molecule type" value="Genomic_DNA"/>
</dbReference>
<dbReference type="GO" id="GO:0004338">
    <property type="term" value="F:glucan exo-1,3-beta-glucosidase activity"/>
    <property type="evidence" value="ECO:0007669"/>
    <property type="project" value="UniProtKB-EC"/>
</dbReference>
<dbReference type="EC" id="3.2.1.58" evidence="7"/>
<feature type="compositionally biased region" description="Polar residues" evidence="8">
    <location>
        <begin position="1"/>
        <end position="16"/>
    </location>
</feature>
<reference evidence="10 11" key="1">
    <citation type="journal article" date="2012" name="New Phytol.">
        <title>Insight into trade-off between wood decay and parasitism from the genome of a fungal forest pathogen.</title>
        <authorList>
            <person name="Olson A."/>
            <person name="Aerts A."/>
            <person name="Asiegbu F."/>
            <person name="Belbahri L."/>
            <person name="Bouzid O."/>
            <person name="Broberg A."/>
            <person name="Canback B."/>
            <person name="Coutinho P.M."/>
            <person name="Cullen D."/>
            <person name="Dalman K."/>
            <person name="Deflorio G."/>
            <person name="van Diepen L.T."/>
            <person name="Dunand C."/>
            <person name="Duplessis S."/>
            <person name="Durling M."/>
            <person name="Gonthier P."/>
            <person name="Grimwood J."/>
            <person name="Fossdal C.G."/>
            <person name="Hansson D."/>
            <person name="Henrissat B."/>
            <person name="Hietala A."/>
            <person name="Himmelstrand K."/>
            <person name="Hoffmeister D."/>
            <person name="Hogberg N."/>
            <person name="James T.Y."/>
            <person name="Karlsson M."/>
            <person name="Kohler A."/>
            <person name="Kues U."/>
            <person name="Lee Y.H."/>
            <person name="Lin Y.C."/>
            <person name="Lind M."/>
            <person name="Lindquist E."/>
            <person name="Lombard V."/>
            <person name="Lucas S."/>
            <person name="Lunden K."/>
            <person name="Morin E."/>
            <person name="Murat C."/>
            <person name="Park J."/>
            <person name="Raffaello T."/>
            <person name="Rouze P."/>
            <person name="Salamov A."/>
            <person name="Schmutz J."/>
            <person name="Solheim H."/>
            <person name="Stahlberg J."/>
            <person name="Velez H."/>
            <person name="de Vries R.P."/>
            <person name="Wiebenga A."/>
            <person name="Woodward S."/>
            <person name="Yakovlev I."/>
            <person name="Garbelotto M."/>
            <person name="Martin F."/>
            <person name="Grigoriev I.V."/>
            <person name="Stenlid J."/>
        </authorList>
    </citation>
    <scope>NUCLEOTIDE SEQUENCE [LARGE SCALE GENOMIC DNA]</scope>
    <source>
        <strain evidence="10 11">TC 32-1</strain>
    </source>
</reference>
<keyword evidence="9" id="KW-0812">Transmembrane</keyword>
<dbReference type="RefSeq" id="XP_009553042.1">
    <property type="nucleotide sequence ID" value="XM_009554747.1"/>
</dbReference>
<name>W4JMF8_HETIT</name>
<keyword evidence="9" id="KW-0472">Membrane</keyword>
<dbReference type="InterPro" id="IPR050386">
    <property type="entry name" value="Glycosyl_hydrolase_5"/>
</dbReference>
<dbReference type="GO" id="GO:0071555">
    <property type="term" value="P:cell wall organization"/>
    <property type="evidence" value="ECO:0007669"/>
    <property type="project" value="UniProtKB-KW"/>
</dbReference>
<dbReference type="Gene3D" id="3.20.20.80">
    <property type="entry name" value="Glycosidases"/>
    <property type="match status" value="1"/>
</dbReference>
<dbReference type="GO" id="GO:0009986">
    <property type="term" value="C:cell surface"/>
    <property type="evidence" value="ECO:0007669"/>
    <property type="project" value="TreeGrafter"/>
</dbReference>
<accession>W4JMF8</accession>
<evidence type="ECO:0000256" key="6">
    <source>
        <dbReference type="ARBA" id="ARBA00036824"/>
    </source>
</evidence>
<dbReference type="PANTHER" id="PTHR31297:SF34">
    <property type="entry name" value="GLUCAN 1,3-BETA-GLUCOSIDASE 2"/>
    <property type="match status" value="1"/>
</dbReference>
<sequence>MATSRPLSDATDASYSTPLHTPLHLDSPPLDPPSAPYFANFGALNLGPSLSPTPRDSYYTNTADADEPRAGASPSNSTPFLTVSPGTAAAAAAADANPGPSRAFLDAAEDAPGGALTEKGANARASRTPLYKRPLFWLFGAAALVAVVLAVVLPVYFVVVKPRNDANRAASGLSSDPPAAGGSGSSGTVGGGSGNPASPSGATSGGNGSQVTTDSGETFTYLNQFGGYWVYDPKDPFNNNARPNSWTPPLNGSWTWGQDHVYGVNLGGLFVLEPFIAPALYQKYPGTVDEWTLSEAMAADTASGGLQQQLENHYNTFVTEQDLAQIAGAGLNWIRLPIPFWAIETWEGEPFLAKVCWKYILRVFEWARKYGLRIYLDLHTVPGSQNGYNHSGKLGQVNFMNGIMGIANAQRTLDYIRIITEFISQPEYRDLIPIFGVVNEALVQTIGLNEITNFYYQTHEMIRNITGLGAGNGPYIAIHDGFIGVSKWADFLPGSDRIILDTHPYFAFDGQPNNSPIVDDDGTGEPGGVWPKQACSAWGPSINGSRSAFGVTVAGEFSNGYNDCGLFVNGVGNGAAFGDCTTMNDWANYNATFKAGLKSFALASMDATEDWWFWTWKIGNSSTSNSVEAPLWSYKLGLEQGWMPTDPREAVGKCAALGATNAKSAFPGTYSAWQTGGQGAGTIAATAAATASQWPPTTLSGVSGVPMAVLPTYTPTSTISTLPPPTLTASVTQGDGWFDAKDTQGAMTQVAGCSYPNAWDSAGVVTPTAACPAGAAVSAAATEPPTRQAAF</sequence>
<feature type="region of interest" description="Disordered" evidence="8">
    <location>
        <begin position="167"/>
        <end position="213"/>
    </location>
</feature>
<evidence type="ECO:0000313" key="10">
    <source>
        <dbReference type="EMBL" id="ETW74737.1"/>
    </source>
</evidence>
<evidence type="ECO:0000256" key="7">
    <source>
        <dbReference type="ARBA" id="ARBA00038929"/>
    </source>
</evidence>
<dbReference type="InParanoid" id="W4JMF8"/>
<proteinExistence type="inferred from homology"/>
<dbReference type="FunCoup" id="W4JMF8">
    <property type="interactions" value="25"/>
</dbReference>
<keyword evidence="11" id="KW-1185">Reference proteome</keyword>
<evidence type="ECO:0000256" key="3">
    <source>
        <dbReference type="ARBA" id="ARBA00023180"/>
    </source>
</evidence>
<gene>
    <name evidence="10" type="ORF">HETIRDRAFT_39846</name>
</gene>
<dbReference type="InterPro" id="IPR017853">
    <property type="entry name" value="GH"/>
</dbReference>
<protein>
    <recommendedName>
        <fullName evidence="7">glucan 1,3-beta-glucosidase</fullName>
        <ecNumber evidence="7">3.2.1.58</ecNumber>
    </recommendedName>
</protein>
<evidence type="ECO:0000256" key="4">
    <source>
        <dbReference type="ARBA" id="ARBA00023295"/>
    </source>
</evidence>
<evidence type="ECO:0000256" key="2">
    <source>
        <dbReference type="ARBA" id="ARBA00022801"/>
    </source>
</evidence>
<keyword evidence="3" id="KW-0325">Glycoprotein</keyword>
<feature type="compositionally biased region" description="Low complexity" evidence="8">
    <location>
        <begin position="17"/>
        <end position="28"/>
    </location>
</feature>
<dbReference type="HOGENOM" id="CLU_004624_6_1_1"/>
<dbReference type="PANTHER" id="PTHR31297">
    <property type="entry name" value="GLUCAN ENDO-1,6-BETA-GLUCOSIDASE B"/>
    <property type="match status" value="1"/>
</dbReference>
<keyword evidence="2 10" id="KW-0378">Hydrolase</keyword>
<feature type="compositionally biased region" description="Low complexity" evidence="8">
    <location>
        <begin position="169"/>
        <end position="180"/>
    </location>
</feature>
<evidence type="ECO:0000313" key="11">
    <source>
        <dbReference type="Proteomes" id="UP000030671"/>
    </source>
</evidence>
<evidence type="ECO:0000256" key="8">
    <source>
        <dbReference type="SAM" id="MobiDB-lite"/>
    </source>
</evidence>
<dbReference type="GeneID" id="20672502"/>
<feature type="compositionally biased region" description="Gly residues" evidence="8">
    <location>
        <begin position="181"/>
        <end position="194"/>
    </location>
</feature>
<evidence type="ECO:0000256" key="5">
    <source>
        <dbReference type="ARBA" id="ARBA00023316"/>
    </source>
</evidence>
<dbReference type="eggNOG" id="ENOG502QRG8">
    <property type="taxonomic scope" value="Eukaryota"/>
</dbReference>
<keyword evidence="5" id="KW-0961">Cell wall biogenesis/degradation</keyword>
<organism evidence="10 11">
    <name type="scientific">Heterobasidion irregulare (strain TC 32-1)</name>
    <dbReference type="NCBI Taxonomy" id="747525"/>
    <lineage>
        <taxon>Eukaryota</taxon>
        <taxon>Fungi</taxon>
        <taxon>Dikarya</taxon>
        <taxon>Basidiomycota</taxon>
        <taxon>Agaricomycotina</taxon>
        <taxon>Agaricomycetes</taxon>
        <taxon>Russulales</taxon>
        <taxon>Bondarzewiaceae</taxon>
        <taxon>Heterobasidion</taxon>
        <taxon>Heterobasidion annosum species complex</taxon>
    </lineage>
</organism>
<keyword evidence="9" id="KW-1133">Transmembrane helix</keyword>
<keyword evidence="4" id="KW-0326">Glycosidase</keyword>
<feature type="transmembrane region" description="Helical" evidence="9">
    <location>
        <begin position="135"/>
        <end position="159"/>
    </location>
</feature>
<evidence type="ECO:0000256" key="1">
    <source>
        <dbReference type="ARBA" id="ARBA00005641"/>
    </source>
</evidence>
<comment type="similarity">
    <text evidence="1">Belongs to the glycosyl hydrolase 5 (cellulase A) family.</text>
</comment>
<dbReference type="GO" id="GO:0009251">
    <property type="term" value="P:glucan catabolic process"/>
    <property type="evidence" value="ECO:0007669"/>
    <property type="project" value="TreeGrafter"/>
</dbReference>
<dbReference type="OrthoDB" id="62120at2759"/>
<dbReference type="KEGG" id="hir:HETIRDRAFT_39846"/>
<feature type="compositionally biased region" description="Polar residues" evidence="8">
    <location>
        <begin position="48"/>
        <end position="63"/>
    </location>
</feature>
<dbReference type="STRING" id="747525.W4JMF8"/>
<dbReference type="Proteomes" id="UP000030671">
    <property type="component" value="Unassembled WGS sequence"/>
</dbReference>
<feature type="region of interest" description="Disordered" evidence="8">
    <location>
        <begin position="1"/>
        <end position="81"/>
    </location>
</feature>
<comment type="catalytic activity">
    <reaction evidence="6">
        <text>Successive hydrolysis of beta-D-glucose units from the non-reducing ends of (1-&gt;3)-beta-D-glucans, releasing alpha-glucose.</text>
        <dbReference type="EC" id="3.2.1.58"/>
    </reaction>
</comment>
<dbReference type="SUPFAM" id="SSF51445">
    <property type="entry name" value="(Trans)glycosidases"/>
    <property type="match status" value="1"/>
</dbReference>